<evidence type="ECO:0000313" key="1">
    <source>
        <dbReference type="EMBL" id="SLN44915.1"/>
    </source>
</evidence>
<sequence length="37" mass="4107">MTNVKKLPVAESFPKPTSMLDYLERGHGEAAGEPEIY</sequence>
<organism evidence="1 2">
    <name type="scientific">Palleronia marisminoris</name>
    <dbReference type="NCBI Taxonomy" id="315423"/>
    <lineage>
        <taxon>Bacteria</taxon>
        <taxon>Pseudomonadati</taxon>
        <taxon>Pseudomonadota</taxon>
        <taxon>Alphaproteobacteria</taxon>
        <taxon>Rhodobacterales</taxon>
        <taxon>Roseobacteraceae</taxon>
        <taxon>Palleronia</taxon>
    </lineage>
</organism>
<keyword evidence="2" id="KW-1185">Reference proteome</keyword>
<reference evidence="1 2" key="1">
    <citation type="submission" date="2017-03" db="EMBL/GenBank/DDBJ databases">
        <authorList>
            <person name="Afonso C.L."/>
            <person name="Miller P.J."/>
            <person name="Scott M.A."/>
            <person name="Spackman E."/>
            <person name="Goraichik I."/>
            <person name="Dimitrov K.M."/>
            <person name="Suarez D.L."/>
            <person name="Swayne D.E."/>
        </authorList>
    </citation>
    <scope>NUCLEOTIDE SEQUENCE [LARGE SCALE GENOMIC DNA]</scope>
    <source>
        <strain evidence="1 2">CECT 7066</strain>
    </source>
</reference>
<protein>
    <submittedName>
        <fullName evidence="1">Uncharacterized protein</fullName>
    </submittedName>
</protein>
<accession>A0A1Y5STT1</accession>
<name>A0A1Y5STT1_9RHOB</name>
<dbReference type="Proteomes" id="UP000193870">
    <property type="component" value="Unassembled WGS sequence"/>
</dbReference>
<dbReference type="AlphaFoldDB" id="A0A1Y5STT1"/>
<dbReference type="EMBL" id="FWFV01000005">
    <property type="protein sequence ID" value="SLN44915.1"/>
    <property type="molecule type" value="Genomic_DNA"/>
</dbReference>
<gene>
    <name evidence="1" type="ORF">PAM7066_01948</name>
</gene>
<proteinExistence type="predicted"/>
<evidence type="ECO:0000313" key="2">
    <source>
        <dbReference type="Proteomes" id="UP000193870"/>
    </source>
</evidence>